<dbReference type="InterPro" id="IPR038408">
    <property type="entry name" value="GNK2_sf"/>
</dbReference>
<reference evidence="4" key="1">
    <citation type="submission" date="2022-11" db="EMBL/GenBank/DDBJ databases">
        <authorList>
            <person name="Hyden B.L."/>
            <person name="Feng K."/>
            <person name="Yates T."/>
            <person name="Jawdy S."/>
            <person name="Smart L.B."/>
            <person name="Muchero W."/>
        </authorList>
    </citation>
    <scope>NUCLEOTIDE SEQUENCE</scope>
    <source>
        <tissue evidence="4">Shoot tip</tissue>
    </source>
</reference>
<dbReference type="Proteomes" id="UP001151752">
    <property type="component" value="Chromosome 11"/>
</dbReference>
<evidence type="ECO:0000256" key="1">
    <source>
        <dbReference type="ARBA" id="ARBA00022729"/>
    </source>
</evidence>
<dbReference type="Pfam" id="PF01657">
    <property type="entry name" value="Stress-antifung"/>
    <property type="match status" value="1"/>
</dbReference>
<organism evidence="4 5">
    <name type="scientific">Salix koriyanagi</name>
    <dbReference type="NCBI Taxonomy" id="2511006"/>
    <lineage>
        <taxon>Eukaryota</taxon>
        <taxon>Viridiplantae</taxon>
        <taxon>Streptophyta</taxon>
        <taxon>Embryophyta</taxon>
        <taxon>Tracheophyta</taxon>
        <taxon>Spermatophyta</taxon>
        <taxon>Magnoliopsida</taxon>
        <taxon>eudicotyledons</taxon>
        <taxon>Gunneridae</taxon>
        <taxon>Pentapetalae</taxon>
        <taxon>rosids</taxon>
        <taxon>fabids</taxon>
        <taxon>Malpighiales</taxon>
        <taxon>Salicaceae</taxon>
        <taxon>Saliceae</taxon>
        <taxon>Salix</taxon>
    </lineage>
</organism>
<accession>A0A9Q0ZBU4</accession>
<evidence type="ECO:0000256" key="2">
    <source>
        <dbReference type="ARBA" id="ARBA00022737"/>
    </source>
</evidence>
<evidence type="ECO:0000313" key="5">
    <source>
        <dbReference type="Proteomes" id="UP001151752"/>
    </source>
</evidence>
<gene>
    <name evidence="4" type="ORF">OIU74_006738</name>
</gene>
<name>A0A9Q0ZBU4_9ROSI</name>
<protein>
    <submittedName>
        <fullName evidence="4">CYSTEINE-RICH REPEAT SECRETORY PROTEIN 38-LIKE</fullName>
    </submittedName>
</protein>
<evidence type="ECO:0000313" key="4">
    <source>
        <dbReference type="EMBL" id="KAJ6728726.1"/>
    </source>
</evidence>
<dbReference type="Gene3D" id="3.30.430.20">
    <property type="entry name" value="Gnk2 domain, C-X8-C-X2-C motif"/>
    <property type="match status" value="1"/>
</dbReference>
<keyword evidence="2" id="KW-0677">Repeat</keyword>
<dbReference type="EMBL" id="JAPFFM010000012">
    <property type="protein sequence ID" value="KAJ6728726.1"/>
    <property type="molecule type" value="Genomic_DNA"/>
</dbReference>
<dbReference type="InterPro" id="IPR002902">
    <property type="entry name" value="GNK2"/>
</dbReference>
<sequence>MQLHYVEETLQLVFVEVALITPLERSYRHSKHYLPDLIIPKAASGNSSKKFASGNQSVGVQTAYAIAQCTPDLSGRQCSSCLRRVFMFITNCCDGNALWKIGVRLITQSCNLRWVI</sequence>
<proteinExistence type="predicted"/>
<reference evidence="4" key="2">
    <citation type="journal article" date="2023" name="Int. J. Mol. Sci.">
        <title>De Novo Assembly and Annotation of 11 Diverse Shrub Willow (Salix) Genomes Reveals Novel Gene Organization in Sex-Linked Regions.</title>
        <authorList>
            <person name="Hyden B."/>
            <person name="Feng K."/>
            <person name="Yates T.B."/>
            <person name="Jawdy S."/>
            <person name="Cereghino C."/>
            <person name="Smart L.B."/>
            <person name="Muchero W."/>
        </authorList>
    </citation>
    <scope>NUCLEOTIDE SEQUENCE</scope>
    <source>
        <tissue evidence="4">Shoot tip</tissue>
    </source>
</reference>
<keyword evidence="1" id="KW-0732">Signal</keyword>
<dbReference type="PANTHER" id="PTHR32099:SF51">
    <property type="entry name" value="CYSTEINE-RICH RECEPTOR-LIKE PROTEIN KINASE 25 ISOFORM X1"/>
    <property type="match status" value="1"/>
</dbReference>
<dbReference type="PANTHER" id="PTHR32099">
    <property type="entry name" value="CYSTEINE-RICH REPEAT SECRETORY PROTEIN"/>
    <property type="match status" value="1"/>
</dbReference>
<evidence type="ECO:0000259" key="3">
    <source>
        <dbReference type="PROSITE" id="PS51473"/>
    </source>
</evidence>
<keyword evidence="5" id="KW-1185">Reference proteome</keyword>
<dbReference type="PROSITE" id="PS51473">
    <property type="entry name" value="GNK2"/>
    <property type="match status" value="1"/>
</dbReference>
<comment type="caution">
    <text evidence="4">The sequence shown here is derived from an EMBL/GenBank/DDBJ whole genome shotgun (WGS) entry which is preliminary data.</text>
</comment>
<feature type="domain" description="Gnk2-homologous" evidence="3">
    <location>
        <begin position="8"/>
        <end position="116"/>
    </location>
</feature>
<dbReference type="AlphaFoldDB" id="A0A9Q0ZBU4"/>
<dbReference type="CDD" id="cd23509">
    <property type="entry name" value="Gnk2-like"/>
    <property type="match status" value="1"/>
</dbReference>